<dbReference type="InterPro" id="IPR000387">
    <property type="entry name" value="Tyr_Pase_dom"/>
</dbReference>
<name>A0A0C1EDJ8_9BACT</name>
<feature type="domain" description="Tyrosine specific protein phosphatases" evidence="2">
    <location>
        <begin position="381"/>
        <end position="462"/>
    </location>
</feature>
<dbReference type="InterPro" id="IPR000242">
    <property type="entry name" value="PTP_cat"/>
</dbReference>
<evidence type="ECO:0000313" key="4">
    <source>
        <dbReference type="Proteomes" id="UP000031307"/>
    </source>
</evidence>
<dbReference type="AlphaFoldDB" id="A0A0C1EDJ8"/>
<dbReference type="InterPro" id="IPR050348">
    <property type="entry name" value="Protein-Tyr_Phosphatase"/>
</dbReference>
<evidence type="ECO:0000313" key="3">
    <source>
        <dbReference type="EMBL" id="KIA78148.1"/>
    </source>
</evidence>
<dbReference type="PROSITE" id="PS50055">
    <property type="entry name" value="TYR_PHOSPHATASE_PTP"/>
    <property type="match status" value="1"/>
</dbReference>
<protein>
    <recommendedName>
        <fullName evidence="5">Protein-tyrosine-phosphatase</fullName>
    </recommendedName>
</protein>
<dbReference type="Gene3D" id="3.90.190.10">
    <property type="entry name" value="Protein tyrosine phosphatase superfamily"/>
    <property type="match status" value="1"/>
</dbReference>
<sequence>MRLHWSCHMSKAISSHFDSIHRQLLGFTPANQKYTLKQAAHCVDPHSLWLVKGIYRLVYWCRGKGWINQKKVLNVLISSEEGLGAISIQMKEHKMRIEQIMSGAHYKMSKPFLSPKETANLNRISHFAQIFLSIHTTKPSAPLHRDLLQVRQDSLLIYKRMSFFGEKGMQAVEKFKKSSKKTLSKFDITLARAISRPEEKTDEEWNALEKLTKVELTEENGYTHKLSQKPDCLEKNRYPNILPYDHNVRGESDGSNYVNASIIELRNKRYISTQEPLEKTISDFFNLIIQENVQTIVCLVNCVKESKNEQTKKSVRYWEAQPDALKLKNGYEISLAETQKDYCDQQIAERTFIISRDGLEIRRVTQLHYMNWPDFGAPDDEIFEDFFKRVLEKHHEGPLLCHCSAGVGRTGTFIAIHSLFDEVNEKIQNGMSLSDIFLNFVETVIRMRTYRGKLVQTKEQYQFIKNVIAQWAAPPLDIKEE</sequence>
<dbReference type="Pfam" id="PF00102">
    <property type="entry name" value="Y_phosphatase"/>
    <property type="match status" value="1"/>
</dbReference>
<organism evidence="3 4">
    <name type="scientific">Parachlamydia acanthamoebae</name>
    <dbReference type="NCBI Taxonomy" id="83552"/>
    <lineage>
        <taxon>Bacteria</taxon>
        <taxon>Pseudomonadati</taxon>
        <taxon>Chlamydiota</taxon>
        <taxon>Chlamydiia</taxon>
        <taxon>Parachlamydiales</taxon>
        <taxon>Parachlamydiaceae</taxon>
        <taxon>Parachlamydia</taxon>
    </lineage>
</organism>
<dbReference type="PROSITE" id="PS50056">
    <property type="entry name" value="TYR_PHOSPHATASE_2"/>
    <property type="match status" value="1"/>
</dbReference>
<dbReference type="GO" id="GO:0004725">
    <property type="term" value="F:protein tyrosine phosphatase activity"/>
    <property type="evidence" value="ECO:0007669"/>
    <property type="project" value="InterPro"/>
</dbReference>
<dbReference type="SMART" id="SM00194">
    <property type="entry name" value="PTPc"/>
    <property type="match status" value="1"/>
</dbReference>
<gene>
    <name evidence="3" type="ORF">DB43_EP00060</name>
</gene>
<dbReference type="EMBL" id="JSAM01000035">
    <property type="protein sequence ID" value="KIA78148.1"/>
    <property type="molecule type" value="Genomic_DNA"/>
</dbReference>
<dbReference type="SUPFAM" id="SSF52799">
    <property type="entry name" value="(Phosphotyrosine protein) phosphatases II"/>
    <property type="match status" value="1"/>
</dbReference>
<evidence type="ECO:0008006" key="5">
    <source>
        <dbReference type="Google" id="ProtNLM"/>
    </source>
</evidence>
<dbReference type="Proteomes" id="UP000031307">
    <property type="component" value="Unassembled WGS sequence"/>
</dbReference>
<evidence type="ECO:0000259" key="2">
    <source>
        <dbReference type="PROSITE" id="PS50056"/>
    </source>
</evidence>
<accession>A0A0C1EDJ8</accession>
<dbReference type="InterPro" id="IPR003595">
    <property type="entry name" value="Tyr_Pase_cat"/>
</dbReference>
<dbReference type="PANTHER" id="PTHR19134:SF449">
    <property type="entry name" value="TYROSINE-PROTEIN PHOSPHATASE 1"/>
    <property type="match status" value="1"/>
</dbReference>
<dbReference type="SMART" id="SM00404">
    <property type="entry name" value="PTPc_motif"/>
    <property type="match status" value="1"/>
</dbReference>
<feature type="domain" description="Tyrosine-protein phosphatase" evidence="1">
    <location>
        <begin position="201"/>
        <end position="471"/>
    </location>
</feature>
<dbReference type="InterPro" id="IPR029021">
    <property type="entry name" value="Prot-tyrosine_phosphatase-like"/>
</dbReference>
<comment type="caution">
    <text evidence="3">The sequence shown here is derived from an EMBL/GenBank/DDBJ whole genome shotgun (WGS) entry which is preliminary data.</text>
</comment>
<evidence type="ECO:0000259" key="1">
    <source>
        <dbReference type="PROSITE" id="PS50055"/>
    </source>
</evidence>
<dbReference type="PANTHER" id="PTHR19134">
    <property type="entry name" value="RECEPTOR-TYPE TYROSINE-PROTEIN PHOSPHATASE"/>
    <property type="match status" value="1"/>
</dbReference>
<dbReference type="CDD" id="cd00047">
    <property type="entry name" value="PTPc"/>
    <property type="match status" value="1"/>
</dbReference>
<dbReference type="PRINTS" id="PR00700">
    <property type="entry name" value="PRTYPHPHTASE"/>
</dbReference>
<reference evidence="3 4" key="1">
    <citation type="journal article" date="2014" name="Mol. Biol. Evol.">
        <title>Massive expansion of Ubiquitination-related gene families within the Chlamydiae.</title>
        <authorList>
            <person name="Domman D."/>
            <person name="Collingro A."/>
            <person name="Lagkouvardos I."/>
            <person name="Gehre L."/>
            <person name="Weinmaier T."/>
            <person name="Rattei T."/>
            <person name="Subtil A."/>
            <person name="Horn M."/>
        </authorList>
    </citation>
    <scope>NUCLEOTIDE SEQUENCE [LARGE SCALE GENOMIC DNA]</scope>
    <source>
        <strain evidence="3 4">OEW1</strain>
    </source>
</reference>
<dbReference type="PATRIC" id="fig|83552.4.peg.648"/>
<proteinExistence type="predicted"/>